<dbReference type="InterPro" id="IPR002744">
    <property type="entry name" value="MIP18-like"/>
</dbReference>
<feature type="domain" description="MIP18 family-like" evidence="1">
    <location>
        <begin position="18"/>
        <end position="80"/>
    </location>
</feature>
<dbReference type="InterPro" id="IPR052339">
    <property type="entry name" value="Fe-S_Maturation_MIP18"/>
</dbReference>
<evidence type="ECO:0000313" key="3">
    <source>
        <dbReference type="EMBL" id="SHK62565.1"/>
    </source>
</evidence>
<dbReference type="Pfam" id="PF23451">
    <property type="entry name" value="Zn_ribbon_PaaD"/>
    <property type="match status" value="1"/>
</dbReference>
<gene>
    <name evidence="3" type="ORF">SAMN05443637_10953</name>
</gene>
<dbReference type="AlphaFoldDB" id="A0A1M6TZZ1"/>
<dbReference type="EMBL" id="FRAP01000009">
    <property type="protein sequence ID" value="SHK62565.1"/>
    <property type="molecule type" value="Genomic_DNA"/>
</dbReference>
<evidence type="ECO:0000259" key="2">
    <source>
        <dbReference type="Pfam" id="PF23451"/>
    </source>
</evidence>
<organism evidence="3 4">
    <name type="scientific">Pseudonocardia thermophila</name>
    <dbReference type="NCBI Taxonomy" id="1848"/>
    <lineage>
        <taxon>Bacteria</taxon>
        <taxon>Bacillati</taxon>
        <taxon>Actinomycetota</taxon>
        <taxon>Actinomycetes</taxon>
        <taxon>Pseudonocardiales</taxon>
        <taxon>Pseudonocardiaceae</taxon>
        <taxon>Pseudonocardia</taxon>
    </lineage>
</organism>
<proteinExistence type="predicted"/>
<dbReference type="STRING" id="1848.SAMN05443637_10953"/>
<evidence type="ECO:0000259" key="1">
    <source>
        <dbReference type="Pfam" id="PF01883"/>
    </source>
</evidence>
<evidence type="ECO:0000313" key="4">
    <source>
        <dbReference type="Proteomes" id="UP000184363"/>
    </source>
</evidence>
<dbReference type="NCBIfam" id="TIGR02159">
    <property type="entry name" value="PA_CoA_Oxy4"/>
    <property type="match status" value="1"/>
</dbReference>
<dbReference type="Proteomes" id="UP000184363">
    <property type="component" value="Unassembled WGS sequence"/>
</dbReference>
<dbReference type="PANTHER" id="PTHR42831">
    <property type="entry name" value="FE-S PROTEIN MATURATION AUXILIARY FACTOR YITW"/>
    <property type="match status" value="1"/>
</dbReference>
<dbReference type="InterPro" id="IPR034904">
    <property type="entry name" value="FSCA_dom_sf"/>
</dbReference>
<feature type="domain" description="PaaD zinc beta ribbon" evidence="2">
    <location>
        <begin position="123"/>
        <end position="168"/>
    </location>
</feature>
<reference evidence="3 4" key="1">
    <citation type="submission" date="2016-11" db="EMBL/GenBank/DDBJ databases">
        <authorList>
            <person name="Jaros S."/>
            <person name="Januszkiewicz K."/>
            <person name="Wedrychowicz H."/>
        </authorList>
    </citation>
    <scope>NUCLEOTIDE SEQUENCE [LARGE SCALE GENOMIC DNA]</scope>
    <source>
        <strain evidence="3 4">DSM 43832</strain>
    </source>
</reference>
<name>A0A1M6TZZ1_PSETH</name>
<dbReference type="PANTHER" id="PTHR42831:SF3">
    <property type="entry name" value="1,2-PHENYLACETYL-COA EPOXIDASE, SUBUNIT D-RELATED"/>
    <property type="match status" value="1"/>
</dbReference>
<dbReference type="Gene3D" id="3.30.300.130">
    <property type="entry name" value="Fe-S cluster assembly (FSCA)"/>
    <property type="match status" value="1"/>
</dbReference>
<keyword evidence="4" id="KW-1185">Reference proteome</keyword>
<protein>
    <submittedName>
        <fullName evidence="3">Ring-1,2-phenylacetyl-CoA epoxidase subunit PaaD</fullName>
    </submittedName>
</protein>
<sequence>MVNRTTPVRSRAWEIAAAVRDPEMPMLTLADLGVLRDVTEDGDRVTVTITPTYSGCPALTEMRADLQRSLTAAGYRDVEVRTVLSPAWSTDWITEDGRRALAEHGVAPPGPAPRRGGPVPLTLLPPSDVVRCPRCGSPATEETSRFGPTACTALRRCTACREPFQHMKEL</sequence>
<accession>A0A1M6TZZ1</accession>
<dbReference type="InterPro" id="IPR056572">
    <property type="entry name" value="Zn_ribbon_PaaD"/>
</dbReference>
<dbReference type="InterPro" id="IPR011883">
    <property type="entry name" value="PaaD-like"/>
</dbReference>
<dbReference type="Pfam" id="PF01883">
    <property type="entry name" value="FeS_assembly_P"/>
    <property type="match status" value="1"/>
</dbReference>
<dbReference type="SUPFAM" id="SSF117916">
    <property type="entry name" value="Fe-S cluster assembly (FSCA) domain-like"/>
    <property type="match status" value="1"/>
</dbReference>